<gene>
    <name evidence="1" type="ORF">UV02_C0007G0001</name>
</gene>
<sequence length="291" mass="31893">MPKYLTWRIEVMKATCFFIAVLFLVSGVFAQPQTPPWLKNFYGGVLYTASMDTTTLNKGVVGHDASLWTGAVAEWTAGPGVLHAKVFGYDGFKSNFFYQLETRGTTLRAGYLVGTNAFWFRPNPVSDQNHFLPPSIGGIPTLLGLGVVASNDLFSLSWHYGGDSSVFDGGLQQKIFGATVRVGGFATTRGNFGGALFRIISQHLNATILTKREDGVTTQTGTLVVSTHGIDPYGFMINRDRKCESWEVGVTKTIMGCSWSPYIGVTIGPAYNWFMGKGGSLCFFVQIFFYK</sequence>
<comment type="caution">
    <text evidence="1">The sequence shown here is derived from an EMBL/GenBank/DDBJ whole genome shotgun (WGS) entry which is preliminary data.</text>
</comment>
<dbReference type="Proteomes" id="UP000034516">
    <property type="component" value="Unassembled WGS sequence"/>
</dbReference>
<proteinExistence type="predicted"/>
<organism evidence="1 2">
    <name type="scientific">Candidatus Kuenenbacteria bacterium GW2011_GWA2_42_15</name>
    <dbReference type="NCBI Taxonomy" id="1618677"/>
    <lineage>
        <taxon>Bacteria</taxon>
        <taxon>Candidatus Kueneniibacteriota</taxon>
    </lineage>
</organism>
<evidence type="ECO:0000313" key="2">
    <source>
        <dbReference type="Proteomes" id="UP000034516"/>
    </source>
</evidence>
<protein>
    <submittedName>
        <fullName evidence="1">Uncharacterized protein</fullName>
    </submittedName>
</protein>
<evidence type="ECO:0000313" key="1">
    <source>
        <dbReference type="EMBL" id="KKS42785.1"/>
    </source>
</evidence>
<dbReference type="AlphaFoldDB" id="A0A0G0Z1X7"/>
<accession>A0A0G0Z1X7</accession>
<reference evidence="1 2" key="1">
    <citation type="journal article" date="2015" name="Nature">
        <title>rRNA introns, odd ribosomes, and small enigmatic genomes across a large radiation of phyla.</title>
        <authorList>
            <person name="Brown C.T."/>
            <person name="Hug L.A."/>
            <person name="Thomas B.C."/>
            <person name="Sharon I."/>
            <person name="Castelle C.J."/>
            <person name="Singh A."/>
            <person name="Wilkins M.J."/>
            <person name="Williams K.H."/>
            <person name="Banfield J.F."/>
        </authorList>
    </citation>
    <scope>NUCLEOTIDE SEQUENCE [LARGE SCALE GENOMIC DNA]</scope>
</reference>
<dbReference type="EMBL" id="LCCW01000007">
    <property type="protein sequence ID" value="KKS42785.1"/>
    <property type="molecule type" value="Genomic_DNA"/>
</dbReference>
<name>A0A0G0Z1X7_9BACT</name>